<evidence type="ECO:0000256" key="2">
    <source>
        <dbReference type="ARBA" id="ARBA00022448"/>
    </source>
</evidence>
<dbReference type="Proteomes" id="UP001595816">
    <property type="component" value="Unassembled WGS sequence"/>
</dbReference>
<keyword evidence="6 7" id="KW-0472">Membrane</keyword>
<feature type="transmembrane region" description="Helical" evidence="7">
    <location>
        <begin position="207"/>
        <end position="228"/>
    </location>
</feature>
<feature type="transmembrane region" description="Helical" evidence="7">
    <location>
        <begin position="151"/>
        <end position="169"/>
    </location>
</feature>
<feature type="transmembrane region" description="Helical" evidence="7">
    <location>
        <begin position="121"/>
        <end position="139"/>
    </location>
</feature>
<feature type="transmembrane region" description="Helical" evidence="7">
    <location>
        <begin position="343"/>
        <end position="362"/>
    </location>
</feature>
<reference evidence="10" key="1">
    <citation type="journal article" date="2019" name="Int. J. Syst. Evol. Microbiol.">
        <title>The Global Catalogue of Microorganisms (GCM) 10K type strain sequencing project: providing services to taxonomists for standard genome sequencing and annotation.</title>
        <authorList>
            <consortium name="The Broad Institute Genomics Platform"/>
            <consortium name="The Broad Institute Genome Sequencing Center for Infectious Disease"/>
            <person name="Wu L."/>
            <person name="Ma J."/>
        </authorList>
    </citation>
    <scope>NUCLEOTIDE SEQUENCE [LARGE SCALE GENOMIC DNA]</scope>
    <source>
        <strain evidence="10">CGMCC 4.7289</strain>
    </source>
</reference>
<keyword evidence="3" id="KW-1003">Cell membrane</keyword>
<evidence type="ECO:0000313" key="10">
    <source>
        <dbReference type="Proteomes" id="UP001595816"/>
    </source>
</evidence>
<feature type="transmembrane region" description="Helical" evidence="7">
    <location>
        <begin position="175"/>
        <end position="195"/>
    </location>
</feature>
<dbReference type="NCBIfam" id="TIGR00711">
    <property type="entry name" value="efflux_EmrB"/>
    <property type="match status" value="1"/>
</dbReference>
<dbReference type="Gene3D" id="1.10.10.10">
    <property type="entry name" value="Winged helix-like DNA-binding domain superfamily/Winged helix DNA-binding domain"/>
    <property type="match status" value="1"/>
</dbReference>
<feature type="transmembrane region" description="Helical" evidence="7">
    <location>
        <begin position="23"/>
        <end position="46"/>
    </location>
</feature>
<evidence type="ECO:0000256" key="4">
    <source>
        <dbReference type="ARBA" id="ARBA00022692"/>
    </source>
</evidence>
<feature type="transmembrane region" description="Helical" evidence="7">
    <location>
        <begin position="240"/>
        <end position="259"/>
    </location>
</feature>
<feature type="transmembrane region" description="Helical" evidence="7">
    <location>
        <begin position="88"/>
        <end position="115"/>
    </location>
</feature>
<dbReference type="RefSeq" id="WP_253762499.1">
    <property type="nucleotide sequence ID" value="NZ_JAMZDZ010000001.1"/>
</dbReference>
<feature type="transmembrane region" description="Helical" evidence="7">
    <location>
        <begin position="368"/>
        <end position="392"/>
    </location>
</feature>
<evidence type="ECO:0000256" key="6">
    <source>
        <dbReference type="ARBA" id="ARBA00023136"/>
    </source>
</evidence>
<evidence type="ECO:0000313" key="9">
    <source>
        <dbReference type="EMBL" id="MFC4135914.1"/>
    </source>
</evidence>
<dbReference type="Gene3D" id="1.20.1720.10">
    <property type="entry name" value="Multidrug resistance protein D"/>
    <property type="match status" value="1"/>
</dbReference>
<evidence type="ECO:0000256" key="7">
    <source>
        <dbReference type="SAM" id="Phobius"/>
    </source>
</evidence>
<feature type="transmembrane region" description="Helical" evidence="7">
    <location>
        <begin position="404"/>
        <end position="428"/>
    </location>
</feature>
<gene>
    <name evidence="9" type="ORF">ACFOZ4_35370</name>
</gene>
<dbReference type="PROSITE" id="PS50850">
    <property type="entry name" value="MFS"/>
    <property type="match status" value="1"/>
</dbReference>
<dbReference type="InterPro" id="IPR020846">
    <property type="entry name" value="MFS_dom"/>
</dbReference>
<dbReference type="PANTHER" id="PTHR23501:SF197">
    <property type="entry name" value="COMD"/>
    <property type="match status" value="1"/>
</dbReference>
<dbReference type="InterPro" id="IPR004638">
    <property type="entry name" value="EmrB-like"/>
</dbReference>
<dbReference type="SUPFAM" id="SSF103473">
    <property type="entry name" value="MFS general substrate transporter"/>
    <property type="match status" value="2"/>
</dbReference>
<feature type="transmembrane region" description="Helical" evidence="7">
    <location>
        <begin position="317"/>
        <end position="336"/>
    </location>
</feature>
<feature type="transmembrane region" description="Helical" evidence="7">
    <location>
        <begin position="58"/>
        <end position="76"/>
    </location>
</feature>
<keyword evidence="5 7" id="KW-1133">Transmembrane helix</keyword>
<name>A0ABV8M1G0_9ACTN</name>
<comment type="caution">
    <text evidence="9">The sequence shown here is derived from an EMBL/GenBank/DDBJ whole genome shotgun (WGS) entry which is preliminary data.</text>
</comment>
<feature type="transmembrane region" description="Helical" evidence="7">
    <location>
        <begin position="271"/>
        <end position="297"/>
    </location>
</feature>
<protein>
    <submittedName>
        <fullName evidence="9">DHA2 family efflux MFS transporter permease subunit</fullName>
    </submittedName>
</protein>
<keyword evidence="2" id="KW-0813">Transport</keyword>
<feature type="transmembrane region" description="Helical" evidence="7">
    <location>
        <begin position="480"/>
        <end position="498"/>
    </location>
</feature>
<dbReference type="CDD" id="cd17502">
    <property type="entry name" value="MFS_Azr1_MDR_like"/>
    <property type="match status" value="1"/>
</dbReference>
<dbReference type="InterPro" id="IPR036388">
    <property type="entry name" value="WH-like_DNA-bd_sf"/>
</dbReference>
<dbReference type="InterPro" id="IPR036390">
    <property type="entry name" value="WH_DNA-bd_sf"/>
</dbReference>
<evidence type="ECO:0000256" key="3">
    <source>
        <dbReference type="ARBA" id="ARBA00022475"/>
    </source>
</evidence>
<dbReference type="PANTHER" id="PTHR23501">
    <property type="entry name" value="MAJOR FACILITATOR SUPERFAMILY"/>
    <property type="match status" value="1"/>
</dbReference>
<dbReference type="Pfam" id="PF07690">
    <property type="entry name" value="MFS_1"/>
    <property type="match status" value="1"/>
</dbReference>
<proteinExistence type="predicted"/>
<evidence type="ECO:0000259" key="8">
    <source>
        <dbReference type="PROSITE" id="PS50850"/>
    </source>
</evidence>
<evidence type="ECO:0000256" key="1">
    <source>
        <dbReference type="ARBA" id="ARBA00004651"/>
    </source>
</evidence>
<dbReference type="EMBL" id="JBHSAY010000028">
    <property type="protein sequence ID" value="MFC4135914.1"/>
    <property type="molecule type" value="Genomic_DNA"/>
</dbReference>
<dbReference type="InterPro" id="IPR036259">
    <property type="entry name" value="MFS_trans_sf"/>
</dbReference>
<evidence type="ECO:0000256" key="5">
    <source>
        <dbReference type="ARBA" id="ARBA00022989"/>
    </source>
</evidence>
<organism evidence="9 10">
    <name type="scientific">Hamadaea flava</name>
    <dbReference type="NCBI Taxonomy" id="1742688"/>
    <lineage>
        <taxon>Bacteria</taxon>
        <taxon>Bacillati</taxon>
        <taxon>Actinomycetota</taxon>
        <taxon>Actinomycetes</taxon>
        <taxon>Micromonosporales</taxon>
        <taxon>Micromonosporaceae</taxon>
        <taxon>Hamadaea</taxon>
    </lineage>
</organism>
<dbReference type="SUPFAM" id="SSF46785">
    <property type="entry name" value="Winged helix' DNA-binding domain"/>
    <property type="match status" value="1"/>
</dbReference>
<feature type="domain" description="Major facilitator superfamily (MFS) profile" evidence="8">
    <location>
        <begin position="24"/>
        <end position="503"/>
    </location>
</feature>
<comment type="subcellular location">
    <subcellularLocation>
        <location evidence="1">Cell membrane</location>
        <topology evidence="1">Multi-pass membrane protein</topology>
    </subcellularLocation>
</comment>
<dbReference type="InterPro" id="IPR011701">
    <property type="entry name" value="MFS"/>
</dbReference>
<keyword evidence="4 7" id="KW-0812">Transmembrane</keyword>
<sequence>MTAVTAEAGAVGAPALTSRRRNAIFATIALGMLLAALDQTIVSTALPTIVGDLGGATHLSWVVTAYMLAETIATAIAGKLGDLFGRRLIFQISVVIFVVASAFCGLANSMIWLIVWRGVQGVGAGGLMVTAMALIADYIPLRQRGKYQGAMGAVFGLSSVFGPLLGGLFTDHLTWRWAFYVNVPLGILVMIVSFTTMPAVARGARPIIDYLGIAVIAAASSAAILLTSWGGVEYDWNSPIIIGLGIGAVVGFALFVLVERRAREPMLPLRLFANPVFTVCGALSFLVGFAMFGALTYLPTFMQFVQGVSATESGLRMIPMVIGLFITSITSGTIVGRTGRYKLFPILGNAVTAAGLFLLSTMNASSSIITVSLFLFILGLGIGLSMQVLTIVVQSAVPYADLGVATSGVSFLRTLGSCFGVAVFGTIYSNALSDRVSAASAQLPAGVNPQLLSTPEGVHALPEPFKSTVVDAYASSLQTVFRWAVPVAVLAVLIALLLKEVPLRDTARAAAGDLDEGFATPRSSDRVPILEKAISRIWLAKGPAAAPGIVAASGGRLDTAQAWCVAHVALFDQHRGGAQVSAIARSHDLPDAILEPSVRDCADAGFVTIDGDDLTLTPAGRAEFDRLAEAWAAWLQREVGVTTVGSEMTDEEFRTALRLAARELVTSDQHDELALAGRS</sequence>
<dbReference type="PRINTS" id="PR01036">
    <property type="entry name" value="TCRTETB"/>
</dbReference>
<keyword evidence="10" id="KW-1185">Reference proteome</keyword>
<accession>A0ABV8M1G0</accession>
<dbReference type="Gene3D" id="1.20.1250.20">
    <property type="entry name" value="MFS general substrate transporter like domains"/>
    <property type="match status" value="1"/>
</dbReference>